<evidence type="ECO:0000256" key="2">
    <source>
        <dbReference type="ARBA" id="ARBA00022729"/>
    </source>
</evidence>
<evidence type="ECO:0000313" key="7">
    <source>
        <dbReference type="EMBL" id="MBC3792276.1"/>
    </source>
</evidence>
<reference evidence="7 8" key="1">
    <citation type="submission" date="2019-06" db="EMBL/GenBank/DDBJ databases">
        <title>Spirosoma utsteinense sp. nov. isolated from Antarctic ice-free soils.</title>
        <authorList>
            <person name="Tahon G."/>
        </authorList>
    </citation>
    <scope>NUCLEOTIDE SEQUENCE [LARGE SCALE GENOMIC DNA]</scope>
    <source>
        <strain evidence="7 8">LMG 31447</strain>
    </source>
</reference>
<dbReference type="EMBL" id="VFIA01000015">
    <property type="protein sequence ID" value="MBC3792276.1"/>
    <property type="molecule type" value="Genomic_DNA"/>
</dbReference>
<dbReference type="Gene3D" id="1.50.10.100">
    <property type="entry name" value="Chondroitin AC/alginate lyase"/>
    <property type="match status" value="1"/>
</dbReference>
<keyword evidence="2" id="KW-0732">Signal</keyword>
<sequence>MRTGITHIGLVWRTVRHLTARQLIYQVLNRLRGRGRLRLPPTVPDAHFLVTPKPDKPVSWVMDTFTFLNRSVYMPVVDWNYARHGKLWTYNLNYFDFLNQADVNRPALKPDEGLRLIRQFMQAPGLIDGLESYPTSLRIMNWIWFLSRHQIQDGPINQHLYAQTALLRRRLEYHLAGNHLLENGFALLLAALYFRHAGWFRRARSLLQDELADQILADGGHQEASPVYHQLLLNRLLDVLLALSHDSWHSDKAHVAFLEICARRMIAWLEAVTFRNGDIPMMNDAAWYLAPTTAQLQRKAALVLKPERSIQTAKLNGFRKFTSPRYELFVDVGAMGPDHQPGHAHADTFSYVLYVDNCPVVVDSGTSTYETGPRRMWERGTAAHNTVSVGAAHSSELWAAFRVGRRARVQLLIDTPALLSARHDGYRHMGIHHKRSWSMEPARICLTDRLVGAKTTRRPLTGVARIHLHPDALVHLVAPNRVSGTVDIMFLSASVPEVYLTTYELADGFNHRRPAICIEITFTDYLNTVFILPQ</sequence>
<dbReference type="SUPFAM" id="SSF48230">
    <property type="entry name" value="Chondroitin AC/alginate lyase"/>
    <property type="match status" value="1"/>
</dbReference>
<dbReference type="InterPro" id="IPR012480">
    <property type="entry name" value="Hepar_II_III_C"/>
</dbReference>
<dbReference type="Proteomes" id="UP000700732">
    <property type="component" value="Unassembled WGS sequence"/>
</dbReference>
<keyword evidence="3" id="KW-0574">Periplasm</keyword>
<evidence type="ECO:0000259" key="5">
    <source>
        <dbReference type="Pfam" id="PF07940"/>
    </source>
</evidence>
<protein>
    <recommendedName>
        <fullName evidence="9">Heparin-sulfate lyase N-terminal domain-containing protein</fullName>
    </recommendedName>
</protein>
<organism evidence="7 8">
    <name type="scientific">Spirosoma utsteinense</name>
    <dbReference type="NCBI Taxonomy" id="2585773"/>
    <lineage>
        <taxon>Bacteria</taxon>
        <taxon>Pseudomonadati</taxon>
        <taxon>Bacteroidota</taxon>
        <taxon>Cytophagia</taxon>
        <taxon>Cytophagales</taxon>
        <taxon>Cytophagaceae</taxon>
        <taxon>Spirosoma</taxon>
    </lineage>
</organism>
<name>A0ABR6W6R7_9BACT</name>
<dbReference type="Pfam" id="PF16889">
    <property type="entry name" value="Hepar_II_III_N"/>
    <property type="match status" value="1"/>
</dbReference>
<evidence type="ECO:0008006" key="9">
    <source>
        <dbReference type="Google" id="ProtNLM"/>
    </source>
</evidence>
<dbReference type="Gene3D" id="2.70.98.70">
    <property type="match status" value="1"/>
</dbReference>
<gene>
    <name evidence="7" type="ORF">FH603_2787</name>
</gene>
<feature type="domain" description="Heparinase II/III-like C-terminal" evidence="5">
    <location>
        <begin position="315"/>
        <end position="481"/>
    </location>
</feature>
<evidence type="ECO:0000313" key="8">
    <source>
        <dbReference type="Proteomes" id="UP000700732"/>
    </source>
</evidence>
<keyword evidence="4" id="KW-0456">Lyase</keyword>
<accession>A0ABR6W6R7</accession>
<keyword evidence="8" id="KW-1185">Reference proteome</keyword>
<dbReference type="InterPro" id="IPR031680">
    <property type="entry name" value="Hepar_II_III_N"/>
</dbReference>
<dbReference type="InterPro" id="IPR008929">
    <property type="entry name" value="Chondroitin_lyas"/>
</dbReference>
<evidence type="ECO:0000256" key="1">
    <source>
        <dbReference type="ARBA" id="ARBA00004418"/>
    </source>
</evidence>
<evidence type="ECO:0000256" key="4">
    <source>
        <dbReference type="ARBA" id="ARBA00023239"/>
    </source>
</evidence>
<comment type="caution">
    <text evidence="7">The sequence shown here is derived from an EMBL/GenBank/DDBJ whole genome shotgun (WGS) entry which is preliminary data.</text>
</comment>
<comment type="subcellular location">
    <subcellularLocation>
        <location evidence="1">Periplasm</location>
    </subcellularLocation>
</comment>
<proteinExistence type="predicted"/>
<dbReference type="RefSeq" id="WP_186738061.1">
    <property type="nucleotide sequence ID" value="NZ_VFIA01000015.1"/>
</dbReference>
<dbReference type="PANTHER" id="PTHR39210:SF1">
    <property type="entry name" value="HEPARIN-SULFATE LYASE"/>
    <property type="match status" value="1"/>
</dbReference>
<evidence type="ECO:0000256" key="3">
    <source>
        <dbReference type="ARBA" id="ARBA00022764"/>
    </source>
</evidence>
<feature type="domain" description="Heparin-sulfate lyase N-terminal" evidence="6">
    <location>
        <begin position="172"/>
        <end position="288"/>
    </location>
</feature>
<evidence type="ECO:0000259" key="6">
    <source>
        <dbReference type="Pfam" id="PF16889"/>
    </source>
</evidence>
<dbReference type="PANTHER" id="PTHR39210">
    <property type="entry name" value="HEPARIN-SULFATE LYASE"/>
    <property type="match status" value="1"/>
</dbReference>
<dbReference type="Pfam" id="PF07940">
    <property type="entry name" value="Hepar_II_III_C"/>
    <property type="match status" value="1"/>
</dbReference>